<feature type="domain" description="AAA+ ATPase" evidence="3">
    <location>
        <begin position="440"/>
        <end position="579"/>
    </location>
</feature>
<accession>A0A6H0ZTC3</accession>
<dbReference type="AlphaFoldDB" id="A0A6H0ZTC3"/>
<dbReference type="CDD" id="cd19481">
    <property type="entry name" value="RecA-like_protease"/>
    <property type="match status" value="1"/>
</dbReference>
<dbReference type="PANTHER" id="PTHR23076:SF97">
    <property type="entry name" value="ATP-DEPENDENT ZINC METALLOPROTEASE YME1L1"/>
    <property type="match status" value="1"/>
</dbReference>
<dbReference type="GO" id="GO:0006508">
    <property type="term" value="P:proteolysis"/>
    <property type="evidence" value="ECO:0007669"/>
    <property type="project" value="TreeGrafter"/>
</dbReference>
<evidence type="ECO:0000313" key="4">
    <source>
        <dbReference type="EMBL" id="QIX23998.1"/>
    </source>
</evidence>
<proteinExistence type="inferred from homology"/>
<protein>
    <submittedName>
        <fullName evidence="4">ATP-binding protein</fullName>
    </submittedName>
</protein>
<dbReference type="InterPro" id="IPR003960">
    <property type="entry name" value="ATPase_AAA_CS"/>
</dbReference>
<gene>
    <name evidence="4" type="ORF">FOB41_23010</name>
</gene>
<dbReference type="SMART" id="SM00382">
    <property type="entry name" value="AAA"/>
    <property type="match status" value="1"/>
</dbReference>
<dbReference type="Pfam" id="PF00004">
    <property type="entry name" value="AAA"/>
    <property type="match status" value="1"/>
</dbReference>
<reference evidence="4 5" key="1">
    <citation type="submission" date="2020-04" db="EMBL/GenBank/DDBJ databases">
        <title>FDA dAtabase for Regulatory Grade micrObial Sequences (FDA-ARGOS): Supporting development and validation of Infectious Disease Dx tests.</title>
        <authorList>
            <person name="Sciortino C."/>
            <person name="Tallon L."/>
            <person name="Sadzewicz L."/>
            <person name="Vavikolanu K."/>
            <person name="Mehta A."/>
            <person name="Aluvathingal J."/>
            <person name="Nadendla S."/>
            <person name="Nandy P."/>
            <person name="Geyer C."/>
            <person name="Yan Y."/>
            <person name="Sichtig H."/>
        </authorList>
    </citation>
    <scope>NUCLEOTIDE SEQUENCE [LARGE SCALE GENOMIC DNA]</scope>
    <source>
        <strain evidence="4 5">FDAARGOS_633</strain>
    </source>
</reference>
<keyword evidence="1" id="KW-0547">Nucleotide-binding</keyword>
<dbReference type="InterPro" id="IPR027417">
    <property type="entry name" value="P-loop_NTPase"/>
</dbReference>
<comment type="similarity">
    <text evidence="1">Belongs to the AAA ATPase family.</text>
</comment>
<dbReference type="GO" id="GO:0004176">
    <property type="term" value="F:ATP-dependent peptidase activity"/>
    <property type="evidence" value="ECO:0007669"/>
    <property type="project" value="TreeGrafter"/>
</dbReference>
<dbReference type="Proteomes" id="UP000500870">
    <property type="component" value="Chromosome 3"/>
</dbReference>
<dbReference type="GO" id="GO:0030163">
    <property type="term" value="P:protein catabolic process"/>
    <property type="evidence" value="ECO:0007669"/>
    <property type="project" value="TreeGrafter"/>
</dbReference>
<dbReference type="InterPro" id="IPR003959">
    <property type="entry name" value="ATPase_AAA_core"/>
</dbReference>
<dbReference type="Gene3D" id="3.40.50.300">
    <property type="entry name" value="P-loop containing nucleotide triphosphate hydrolases"/>
    <property type="match status" value="1"/>
</dbReference>
<dbReference type="InterPro" id="IPR003593">
    <property type="entry name" value="AAA+_ATPase"/>
</dbReference>
<evidence type="ECO:0000256" key="2">
    <source>
        <dbReference type="SAM" id="MobiDB-lite"/>
    </source>
</evidence>
<evidence type="ECO:0000259" key="3">
    <source>
        <dbReference type="SMART" id="SM00382"/>
    </source>
</evidence>
<feature type="compositionally biased region" description="Basic and acidic residues" evidence="2">
    <location>
        <begin position="350"/>
        <end position="371"/>
    </location>
</feature>
<name>A0A6H0ZTC3_9HYPH</name>
<evidence type="ECO:0000313" key="5">
    <source>
        <dbReference type="Proteomes" id="UP000500870"/>
    </source>
</evidence>
<dbReference type="SUPFAM" id="SSF52540">
    <property type="entry name" value="P-loop containing nucleoside triphosphate hydrolases"/>
    <property type="match status" value="1"/>
</dbReference>
<evidence type="ECO:0000256" key="1">
    <source>
        <dbReference type="RuleBase" id="RU003651"/>
    </source>
</evidence>
<feature type="region of interest" description="Disordered" evidence="2">
    <location>
        <begin position="342"/>
        <end position="401"/>
    </location>
</feature>
<dbReference type="GO" id="GO:0005886">
    <property type="term" value="C:plasma membrane"/>
    <property type="evidence" value="ECO:0007669"/>
    <property type="project" value="TreeGrafter"/>
</dbReference>
<dbReference type="RefSeq" id="WP_169692250.1">
    <property type="nucleotide sequence ID" value="NZ_CP050899.1"/>
</dbReference>
<sequence length="626" mass="67253">MNKLSRLFIRRLERIARREAQRNAHANGLLTMKVVEVDGYLLRRYAPAFDIGRVTGNADRDLAWLGRTFAAYLLPPPKPSDIVVTEDRPDASLLTVASDERRGDAGDRDALIDHARRAYAVGLVGRAGRGPLVSNIVAALVLASAIEAGRVPLATIVSAATMSAPVVSLHAPITGFEQAMRRLIETAGFVPGGSLSGIDGEYVYDDASFAGSENAGRIYIQFIGQNIQRVTGAALQRRLVNALTRDYPVVAIAEKADAIPAEIGIAADINLAAGWLDYPFISRMIEVMHGATGIAALEQWPNAYDAHYLTIDDVVLAFRPGRSASQVIAVLASLTERNRIAALDSDDDEPGKADASKSSKSKKDTAEKTASGKDSGGGWKRDKPSGAEVIQPELSGEGEEDRPALFVETLSGYGKAKTWALDLKADLADYRAGSLAWSDMSSKLLLYGPPGTGKTSFARALCNSLQVPLVVTSVSTWLQGGHLNDVISKMDKTFAEARAIAPSILFIDEIDGIGKRQPAEREYADYWNTIVNKSLELLDGAVKSEGLIIVGATNRPDQIDDAIKRSGRLETHIEIPIPDVATLAEIFMHHLGDDAALLVRETGSDNVEVTKMNDEANDMDGKGAAQ</sequence>
<organism evidence="4 5">
    <name type="scientific">Agrobacterium pusense</name>
    <dbReference type="NCBI Taxonomy" id="648995"/>
    <lineage>
        <taxon>Bacteria</taxon>
        <taxon>Pseudomonadati</taxon>
        <taxon>Pseudomonadota</taxon>
        <taxon>Alphaproteobacteria</taxon>
        <taxon>Hyphomicrobiales</taxon>
        <taxon>Rhizobiaceae</taxon>
        <taxon>Rhizobium/Agrobacterium group</taxon>
        <taxon>Agrobacterium</taxon>
    </lineage>
</organism>
<keyword evidence="1 4" id="KW-0067">ATP-binding</keyword>
<dbReference type="PROSITE" id="PS00674">
    <property type="entry name" value="AAA"/>
    <property type="match status" value="1"/>
</dbReference>
<dbReference type="PANTHER" id="PTHR23076">
    <property type="entry name" value="METALLOPROTEASE M41 FTSH"/>
    <property type="match status" value="1"/>
</dbReference>
<dbReference type="GO" id="GO:0005524">
    <property type="term" value="F:ATP binding"/>
    <property type="evidence" value="ECO:0007669"/>
    <property type="project" value="UniProtKB-KW"/>
</dbReference>
<dbReference type="EMBL" id="CP050899">
    <property type="protein sequence ID" value="QIX23998.1"/>
    <property type="molecule type" value="Genomic_DNA"/>
</dbReference>
<dbReference type="GO" id="GO:0016887">
    <property type="term" value="F:ATP hydrolysis activity"/>
    <property type="evidence" value="ECO:0007669"/>
    <property type="project" value="InterPro"/>
</dbReference>